<sequence>MVMKKTCHFIVFISVCSFAVYSGITQSEPEYTTALLGEDVILPCTFSFPEGTPVPYVVQWQKQDVKIPIYIWYDGYPPHAGEGYEGRASLAGLAALNLTSVREADQGWYECKVYFLNRPPDSPKNGSWVHLDVLAPPHFKLKPPDTVYVKVGESVTLNCEAIGTPLPVISWTKDNLPLQPSPSIQITASELRINNIQQSDIGDYLCVASNKEGKVSALTKVIVAGPAVITVPPRNTSKLEGGKVEFICEAKALPANITHRWYHNGVDITQLSWLESRSLIRKDGLLFINPLTAEDSGLYTCEVSNGIGNPDSASAYLSVEYPARVTYSPTIQYLPAGLSGILRCYVQANPPFQFINWTKDRRPFDPNANPGVITLNNGSLLFQRVSHEHQGRYRCTPYNVHGTAGTSNIMEVLVRDPPMFIVKPHDTYQKPVNSEVKMPCVGSGQPKPTVVWRRADGEKLPRERAIIRGGNLTIKGLRKEDHGRYECVLENEIATLVTSTLLLVEGTTPHAPTNVTVNTSSFDATLTWLPAYDGNYEQTYVIWYRLADQGISEWRTVRVVPEGSTTVTLYNLQPDTEYEFQVLSRNILGDGLFSPIVKARTKTWDYLGGVYPTDAYGATYIPTVQKPSGPKPWPPRNVTVIKGNLGVVISWQAPKNQTVPVAFYFVESRTDDGQWQRWGPIRDETSYLMSSLTGGQTYHFRVYAYSIMSVGSASPEVIYHAAGDDESHGRNKAITAGVVGGVLFFIVAIILSICAVKICNKRKRRKAEKAYKMVTCSVTDQRNGGHSHTGSPLPIKKDEESGIPSIKFPSLASLGRIGIASNPKERTRTFHGWPVHLRHPRGARYNVQMEYSQPLGWISRSADGKFVLRGSADDDEEGGFVRTAPTAAHSLIPSNYAGARGSIRSDGSGQSSHHLHLSPSTPLYGPYATPSRFHTSSPGLGASSFFAEDLSSVRQPSSVERSFPSTVSSHLTPPFPMHFRPIHRAQDAPPPNWMLHQQVLGSPLQTSYQQGWPGSRHWLPAQAYPATPAGPRFYPVRPSVPRGFSGSIHPRQQISPTHHRPLATSSPPHLEGHGVSQVPCGNDSSESGSSDVQPVTYTRDRLLGAVERVRSAAYHRQLHAPGIEFFSEMDGPLVNNRRLTTPSRTSVTSGSSGHGSKAASLAHSSLQGELDVNNRSGSSSGFVSRNHSAAFHSASLTPNGVPHLNGGSSVFEADSPHSEPALPIVDGYIRPRNRPSGAARYMRDGWSERGLSDSELCGGLYPTGPRKYENTEARCAALKEEFLRFRQRQRERQRSVELESTC</sequence>
<feature type="compositionally biased region" description="Polar residues" evidence="3">
    <location>
        <begin position="780"/>
        <end position="790"/>
    </location>
</feature>
<dbReference type="CDD" id="cd00096">
    <property type="entry name" value="Ig"/>
    <property type="match status" value="1"/>
</dbReference>
<dbReference type="Proteomes" id="UP001497382">
    <property type="component" value="Unassembled WGS sequence"/>
</dbReference>
<dbReference type="PANTHER" id="PTHR10075:SF92">
    <property type="entry name" value="PROTEIN TURTLE"/>
    <property type="match status" value="1"/>
</dbReference>
<evidence type="ECO:0000256" key="4">
    <source>
        <dbReference type="SAM" id="Phobius"/>
    </source>
</evidence>
<evidence type="ECO:0000259" key="7">
    <source>
        <dbReference type="PROSITE" id="PS50853"/>
    </source>
</evidence>
<feature type="compositionally biased region" description="Low complexity" evidence="3">
    <location>
        <begin position="1140"/>
        <end position="1165"/>
    </location>
</feature>
<accession>A0AAV2BWS7</accession>
<dbReference type="InterPro" id="IPR003599">
    <property type="entry name" value="Ig_sub"/>
</dbReference>
<comment type="caution">
    <text evidence="8">The sequence shown here is derived from an EMBL/GenBank/DDBJ whole genome shotgun (WGS) entry which is preliminary data.</text>
</comment>
<protein>
    <recommendedName>
        <fullName evidence="10">Protein turtle</fullName>
    </recommendedName>
</protein>
<dbReference type="InterPro" id="IPR013106">
    <property type="entry name" value="Ig_V-set"/>
</dbReference>
<dbReference type="CDD" id="cd00063">
    <property type="entry name" value="FN3"/>
    <property type="match status" value="2"/>
</dbReference>
<feature type="domain" description="Ig-like" evidence="6">
    <location>
        <begin position="226"/>
        <end position="318"/>
    </location>
</feature>
<dbReference type="SMART" id="SM00409">
    <property type="entry name" value="IG"/>
    <property type="match status" value="5"/>
</dbReference>
<name>A0AAV2BWS7_9ARAC</name>
<proteinExistence type="predicted"/>
<dbReference type="SMART" id="SM00060">
    <property type="entry name" value="FN3"/>
    <property type="match status" value="2"/>
</dbReference>
<feature type="signal peptide" evidence="5">
    <location>
        <begin position="1"/>
        <end position="22"/>
    </location>
</feature>
<dbReference type="InterPro" id="IPR007110">
    <property type="entry name" value="Ig-like_dom"/>
</dbReference>
<dbReference type="SUPFAM" id="SSF48726">
    <property type="entry name" value="Immunoglobulin"/>
    <property type="match status" value="5"/>
</dbReference>
<dbReference type="PROSITE" id="PS50835">
    <property type="entry name" value="IG_LIKE"/>
    <property type="match status" value="5"/>
</dbReference>
<reference evidence="8 9" key="1">
    <citation type="submission" date="2024-04" db="EMBL/GenBank/DDBJ databases">
        <authorList>
            <person name="Rising A."/>
            <person name="Reimegard J."/>
            <person name="Sonavane S."/>
            <person name="Akerstrom W."/>
            <person name="Nylinder S."/>
            <person name="Hedman E."/>
            <person name="Kallberg Y."/>
        </authorList>
    </citation>
    <scope>NUCLEOTIDE SEQUENCE [LARGE SCALE GENOMIC DNA]</scope>
</reference>
<dbReference type="PROSITE" id="PS50853">
    <property type="entry name" value="FN3"/>
    <property type="match status" value="2"/>
</dbReference>
<dbReference type="GO" id="GO:0007411">
    <property type="term" value="P:axon guidance"/>
    <property type="evidence" value="ECO:0007669"/>
    <property type="project" value="TreeGrafter"/>
</dbReference>
<keyword evidence="1" id="KW-0677">Repeat</keyword>
<dbReference type="Pfam" id="PF13927">
    <property type="entry name" value="Ig_3"/>
    <property type="match status" value="3"/>
</dbReference>
<keyword evidence="9" id="KW-1185">Reference proteome</keyword>
<evidence type="ECO:0000256" key="5">
    <source>
        <dbReference type="SAM" id="SignalP"/>
    </source>
</evidence>
<keyword evidence="4" id="KW-0812">Transmembrane</keyword>
<feature type="transmembrane region" description="Helical" evidence="4">
    <location>
        <begin position="734"/>
        <end position="756"/>
    </location>
</feature>
<dbReference type="EMBL" id="CAXIEN010000542">
    <property type="protein sequence ID" value="CAL1300225.1"/>
    <property type="molecule type" value="Genomic_DNA"/>
</dbReference>
<dbReference type="FunFam" id="2.60.40.10:FF:001223">
    <property type="entry name" value="Sidekick cell adhesion molecule 1"/>
    <property type="match status" value="1"/>
</dbReference>
<dbReference type="InterPro" id="IPR013098">
    <property type="entry name" value="Ig_I-set"/>
</dbReference>
<dbReference type="InterPro" id="IPR003598">
    <property type="entry name" value="Ig_sub2"/>
</dbReference>
<dbReference type="InterPro" id="IPR036116">
    <property type="entry name" value="FN3_sf"/>
</dbReference>
<dbReference type="Pfam" id="PF07679">
    <property type="entry name" value="I-set"/>
    <property type="match status" value="1"/>
</dbReference>
<dbReference type="PANTHER" id="PTHR10075">
    <property type="entry name" value="BASIGIN RELATED"/>
    <property type="match status" value="1"/>
</dbReference>
<dbReference type="GO" id="GO:0098632">
    <property type="term" value="F:cell-cell adhesion mediator activity"/>
    <property type="evidence" value="ECO:0007669"/>
    <property type="project" value="TreeGrafter"/>
</dbReference>
<keyword evidence="5" id="KW-0732">Signal</keyword>
<evidence type="ECO:0000313" key="8">
    <source>
        <dbReference type="EMBL" id="CAL1300225.1"/>
    </source>
</evidence>
<dbReference type="InterPro" id="IPR003961">
    <property type="entry name" value="FN3_dom"/>
</dbReference>
<organism evidence="8 9">
    <name type="scientific">Larinioides sclopetarius</name>
    <dbReference type="NCBI Taxonomy" id="280406"/>
    <lineage>
        <taxon>Eukaryota</taxon>
        <taxon>Metazoa</taxon>
        <taxon>Ecdysozoa</taxon>
        <taxon>Arthropoda</taxon>
        <taxon>Chelicerata</taxon>
        <taxon>Arachnida</taxon>
        <taxon>Araneae</taxon>
        <taxon>Araneomorphae</taxon>
        <taxon>Entelegynae</taxon>
        <taxon>Araneoidea</taxon>
        <taxon>Araneidae</taxon>
        <taxon>Larinioides</taxon>
    </lineage>
</organism>
<feature type="region of interest" description="Disordered" evidence="3">
    <location>
        <begin position="780"/>
        <end position="802"/>
    </location>
</feature>
<keyword evidence="4" id="KW-1133">Transmembrane helix</keyword>
<dbReference type="SMART" id="SM00406">
    <property type="entry name" value="IGv"/>
    <property type="match status" value="3"/>
</dbReference>
<dbReference type="GO" id="GO:0030424">
    <property type="term" value="C:axon"/>
    <property type="evidence" value="ECO:0007669"/>
    <property type="project" value="TreeGrafter"/>
</dbReference>
<dbReference type="InterPro" id="IPR013783">
    <property type="entry name" value="Ig-like_fold"/>
</dbReference>
<evidence type="ECO:0008006" key="10">
    <source>
        <dbReference type="Google" id="ProtNLM"/>
    </source>
</evidence>
<dbReference type="Pfam" id="PF07686">
    <property type="entry name" value="V-set"/>
    <property type="match status" value="1"/>
</dbReference>
<feature type="domain" description="Ig-like" evidence="6">
    <location>
        <begin position="37"/>
        <end position="113"/>
    </location>
</feature>
<feature type="domain" description="Ig-like" evidence="6">
    <location>
        <begin position="322"/>
        <end position="413"/>
    </location>
</feature>
<feature type="region of interest" description="Disordered" evidence="3">
    <location>
        <begin position="1046"/>
        <end position="1096"/>
    </location>
</feature>
<dbReference type="InterPro" id="IPR036179">
    <property type="entry name" value="Ig-like_dom_sf"/>
</dbReference>
<dbReference type="SMART" id="SM00408">
    <property type="entry name" value="IGc2"/>
    <property type="match status" value="5"/>
</dbReference>
<feature type="domain" description="Fibronectin type-III" evidence="7">
    <location>
        <begin position="631"/>
        <end position="724"/>
    </location>
</feature>
<feature type="region of interest" description="Disordered" evidence="3">
    <location>
        <begin position="899"/>
        <end position="921"/>
    </location>
</feature>
<dbReference type="SUPFAM" id="SSF49265">
    <property type="entry name" value="Fibronectin type III"/>
    <property type="match status" value="1"/>
</dbReference>
<evidence type="ECO:0000256" key="3">
    <source>
        <dbReference type="SAM" id="MobiDB-lite"/>
    </source>
</evidence>
<keyword evidence="2" id="KW-0393">Immunoglobulin domain</keyword>
<dbReference type="Pfam" id="PF00041">
    <property type="entry name" value="fn3"/>
    <property type="match status" value="2"/>
</dbReference>
<evidence type="ECO:0000313" key="9">
    <source>
        <dbReference type="Proteomes" id="UP001497382"/>
    </source>
</evidence>
<evidence type="ECO:0000256" key="1">
    <source>
        <dbReference type="ARBA" id="ARBA00022737"/>
    </source>
</evidence>
<keyword evidence="4" id="KW-0472">Membrane</keyword>
<feature type="chain" id="PRO_5043931785" description="Protein turtle" evidence="5">
    <location>
        <begin position="23"/>
        <end position="1302"/>
    </location>
</feature>
<feature type="domain" description="Ig-like" evidence="6">
    <location>
        <begin position="418"/>
        <end position="498"/>
    </location>
</feature>
<feature type="compositionally biased region" description="Polar residues" evidence="3">
    <location>
        <begin position="1082"/>
        <end position="1096"/>
    </location>
</feature>
<dbReference type="Gene3D" id="2.60.40.10">
    <property type="entry name" value="Immunoglobulins"/>
    <property type="match status" value="7"/>
</dbReference>
<evidence type="ECO:0000256" key="2">
    <source>
        <dbReference type="ARBA" id="ARBA00023319"/>
    </source>
</evidence>
<feature type="domain" description="Ig-like" evidence="6">
    <location>
        <begin position="137"/>
        <end position="216"/>
    </location>
</feature>
<evidence type="ECO:0000259" key="6">
    <source>
        <dbReference type="PROSITE" id="PS50835"/>
    </source>
</evidence>
<feature type="region of interest" description="Disordered" evidence="3">
    <location>
        <begin position="1136"/>
        <end position="1165"/>
    </location>
</feature>
<dbReference type="GO" id="GO:0005886">
    <property type="term" value="C:plasma membrane"/>
    <property type="evidence" value="ECO:0007669"/>
    <property type="project" value="TreeGrafter"/>
</dbReference>
<feature type="domain" description="Fibronectin type-III" evidence="7">
    <location>
        <begin position="508"/>
        <end position="604"/>
    </location>
</feature>
<dbReference type="GO" id="GO:0007156">
    <property type="term" value="P:homophilic cell adhesion via plasma membrane adhesion molecules"/>
    <property type="evidence" value="ECO:0007669"/>
    <property type="project" value="TreeGrafter"/>
</dbReference>
<gene>
    <name evidence="8" type="ORF">LARSCL_LOCUS21831</name>
</gene>
<dbReference type="GO" id="GO:0070593">
    <property type="term" value="P:dendrite self-avoidance"/>
    <property type="evidence" value="ECO:0007669"/>
    <property type="project" value="TreeGrafter"/>
</dbReference>